<evidence type="ECO:0000313" key="3">
    <source>
        <dbReference type="Proteomes" id="UP000054558"/>
    </source>
</evidence>
<dbReference type="AlphaFoldDB" id="A0A1Y1HLW6"/>
<name>A0A1Y1HLW6_KLENI</name>
<gene>
    <name evidence="2" type="ORF">KFL_000340280</name>
</gene>
<dbReference type="PANTHER" id="PTHR23108">
    <property type="entry name" value="METHYLTRANSFERASE-RELATED"/>
    <property type="match status" value="1"/>
</dbReference>
<dbReference type="GO" id="GO:0005634">
    <property type="term" value="C:nucleus"/>
    <property type="evidence" value="ECO:0000318"/>
    <property type="project" value="GO_Central"/>
</dbReference>
<accession>A0A1Y1HLW6</accession>
<dbReference type="PANTHER" id="PTHR23108:SF0">
    <property type="entry name" value="METHYLTRANSFERASE-LIKE PROTEIN 22"/>
    <property type="match status" value="1"/>
</dbReference>
<proteinExistence type="predicted"/>
<dbReference type="GO" id="GO:0008276">
    <property type="term" value="F:protein methyltransferase activity"/>
    <property type="evidence" value="ECO:0000318"/>
    <property type="project" value="GO_Central"/>
</dbReference>
<dbReference type="OMA" id="EYERCPQ"/>
<dbReference type="EMBL" id="DF236983">
    <property type="protein sequence ID" value="GAQ79625.1"/>
    <property type="molecule type" value="Genomic_DNA"/>
</dbReference>
<protein>
    <recommendedName>
        <fullName evidence="4">Methyltransferase family protein</fullName>
    </recommendedName>
</protein>
<feature type="region of interest" description="Disordered" evidence="1">
    <location>
        <begin position="220"/>
        <end position="245"/>
    </location>
</feature>
<organism evidence="2 3">
    <name type="scientific">Klebsormidium nitens</name>
    <name type="common">Green alga</name>
    <name type="synonym">Ulothrix nitens</name>
    <dbReference type="NCBI Taxonomy" id="105231"/>
    <lineage>
        <taxon>Eukaryota</taxon>
        <taxon>Viridiplantae</taxon>
        <taxon>Streptophyta</taxon>
        <taxon>Klebsormidiophyceae</taxon>
        <taxon>Klebsormidiales</taxon>
        <taxon>Klebsormidiaceae</taxon>
        <taxon>Klebsormidium</taxon>
    </lineage>
</organism>
<evidence type="ECO:0000256" key="1">
    <source>
        <dbReference type="SAM" id="MobiDB-lite"/>
    </source>
</evidence>
<reference evidence="2 3" key="1">
    <citation type="journal article" date="2014" name="Nat. Commun.">
        <title>Klebsormidium flaccidum genome reveals primary factors for plant terrestrial adaptation.</title>
        <authorList>
            <person name="Hori K."/>
            <person name="Maruyama F."/>
            <person name="Fujisawa T."/>
            <person name="Togashi T."/>
            <person name="Yamamoto N."/>
            <person name="Seo M."/>
            <person name="Sato S."/>
            <person name="Yamada T."/>
            <person name="Mori H."/>
            <person name="Tajima N."/>
            <person name="Moriyama T."/>
            <person name="Ikeuchi M."/>
            <person name="Watanabe M."/>
            <person name="Wada H."/>
            <person name="Kobayashi K."/>
            <person name="Saito M."/>
            <person name="Masuda T."/>
            <person name="Sasaki-Sekimoto Y."/>
            <person name="Mashiguchi K."/>
            <person name="Awai K."/>
            <person name="Shimojima M."/>
            <person name="Masuda S."/>
            <person name="Iwai M."/>
            <person name="Nobusawa T."/>
            <person name="Narise T."/>
            <person name="Kondo S."/>
            <person name="Saito H."/>
            <person name="Sato R."/>
            <person name="Murakawa M."/>
            <person name="Ihara Y."/>
            <person name="Oshima-Yamada Y."/>
            <person name="Ohtaka K."/>
            <person name="Satoh M."/>
            <person name="Sonobe K."/>
            <person name="Ishii M."/>
            <person name="Ohtani R."/>
            <person name="Kanamori-Sato M."/>
            <person name="Honoki R."/>
            <person name="Miyazaki D."/>
            <person name="Mochizuki H."/>
            <person name="Umetsu J."/>
            <person name="Higashi K."/>
            <person name="Shibata D."/>
            <person name="Kamiya Y."/>
            <person name="Sato N."/>
            <person name="Nakamura Y."/>
            <person name="Tabata S."/>
            <person name="Ida S."/>
            <person name="Kurokawa K."/>
            <person name="Ohta H."/>
        </authorList>
    </citation>
    <scope>NUCLEOTIDE SEQUENCE [LARGE SCALE GENOMIC DNA]</scope>
    <source>
        <strain evidence="2 3">NIES-2285</strain>
    </source>
</reference>
<dbReference type="InterPro" id="IPR019410">
    <property type="entry name" value="Methyltransf_16"/>
</dbReference>
<dbReference type="OrthoDB" id="46564at2759"/>
<dbReference type="STRING" id="105231.A0A1Y1HLW6"/>
<dbReference type="InterPro" id="IPR029063">
    <property type="entry name" value="SAM-dependent_MTases_sf"/>
</dbReference>
<evidence type="ECO:0000313" key="2">
    <source>
        <dbReference type="EMBL" id="GAQ79625.1"/>
    </source>
</evidence>
<dbReference type="Gene3D" id="3.40.50.150">
    <property type="entry name" value="Vaccinia Virus protein VP39"/>
    <property type="match status" value="1"/>
</dbReference>
<dbReference type="SUPFAM" id="SSF53335">
    <property type="entry name" value="S-adenosyl-L-methionine-dependent methyltransferases"/>
    <property type="match status" value="1"/>
</dbReference>
<dbReference type="Proteomes" id="UP000054558">
    <property type="component" value="Unassembled WGS sequence"/>
</dbReference>
<keyword evidence="3" id="KW-1185">Reference proteome</keyword>
<sequence length="381" mass="41327">MEESTELVLSDVHVGSDPEQRTGSTCFWIRPPGVLDDTAVEKASTANAGGSAEGWEANEWDDRQLARKFHGEAEPSLTAVATDETGDLVVPRERKRLEASEVEDTGSNRVLIHHSLATSLPDVGLQVWRGALLLADYILHQEATTGCFRGVTALELGAGTGLAGIIMARSARKVYVTDRGENVLDTCLRNVISNSTFAPTSGCHVAVRELDWCHFPQSASREANGGGRLSRPDSPGGGSSGDYGWSPEELEDLGHVSVLLAADVIYDDTLTDALFGCVERLMAVGTPKTLYLALEKRYNFSLNDRAVVANGCRKFRAKFDDVSGAGSGDVIRSVIASDSTSEPHRTGPARLRGRLIDIEGIPQYLHPYERGKDLELWMLFR</sequence>
<evidence type="ECO:0008006" key="4">
    <source>
        <dbReference type="Google" id="ProtNLM"/>
    </source>
</evidence>
<dbReference type="Pfam" id="PF10294">
    <property type="entry name" value="Methyltransf_16"/>
    <property type="match status" value="1"/>
</dbReference>
<dbReference type="InterPro" id="IPR038899">
    <property type="entry name" value="METTL22"/>
</dbReference>